<evidence type="ECO:0000256" key="1">
    <source>
        <dbReference type="SAM" id="MobiDB-lite"/>
    </source>
</evidence>
<comment type="caution">
    <text evidence="2">The sequence shown here is derived from an EMBL/GenBank/DDBJ whole genome shotgun (WGS) entry which is preliminary data.</text>
</comment>
<protein>
    <submittedName>
        <fullName evidence="2">Uncharacterized protein</fullName>
    </submittedName>
</protein>
<reference evidence="2 3" key="1">
    <citation type="journal article" date="2014" name="Antonie Van Leeuwenhoek">
        <title>Hyphomonas beringensis sp. nov. and Hyphomonas chukchiensis sp. nov., isolated from surface seawater of the Bering Sea and Chukchi Sea.</title>
        <authorList>
            <person name="Li C."/>
            <person name="Lai Q."/>
            <person name="Li G."/>
            <person name="Dong C."/>
            <person name="Wang J."/>
            <person name="Liao Y."/>
            <person name="Shao Z."/>
        </authorList>
    </citation>
    <scope>NUCLEOTIDE SEQUENCE [LARGE SCALE GENOMIC DNA]</scope>
    <source>
        <strain evidence="2 3">25B14_1</strain>
    </source>
</reference>
<feature type="compositionally biased region" description="Polar residues" evidence="1">
    <location>
        <begin position="41"/>
        <end position="51"/>
    </location>
</feature>
<accession>A0A062TX53</accession>
<organism evidence="2 3">
    <name type="scientific">Hyphomonas beringensis</name>
    <dbReference type="NCBI Taxonomy" id="1280946"/>
    <lineage>
        <taxon>Bacteria</taxon>
        <taxon>Pseudomonadati</taxon>
        <taxon>Pseudomonadota</taxon>
        <taxon>Alphaproteobacteria</taxon>
        <taxon>Hyphomonadales</taxon>
        <taxon>Hyphomonadaceae</taxon>
        <taxon>Hyphomonas</taxon>
    </lineage>
</organism>
<dbReference type="STRING" id="1280946.HY29_04820"/>
<dbReference type="EMBL" id="AWFF01000065">
    <property type="protein sequence ID" value="KCZ52606.1"/>
    <property type="molecule type" value="Genomic_DNA"/>
</dbReference>
<evidence type="ECO:0000313" key="3">
    <source>
        <dbReference type="Proteomes" id="UP000027037"/>
    </source>
</evidence>
<dbReference type="PATRIC" id="fig|1280946.3.peg.3013"/>
<evidence type="ECO:0000313" key="2">
    <source>
        <dbReference type="EMBL" id="KCZ52606.1"/>
    </source>
</evidence>
<gene>
    <name evidence="2" type="ORF">HY29_04820</name>
</gene>
<dbReference type="OrthoDB" id="7620601at2"/>
<dbReference type="RefSeq" id="WP_034798370.1">
    <property type="nucleotide sequence ID" value="NZ_AWFF01000065.1"/>
</dbReference>
<dbReference type="AlphaFoldDB" id="A0A062TX53"/>
<dbReference type="Proteomes" id="UP000027037">
    <property type="component" value="Unassembled WGS sequence"/>
</dbReference>
<keyword evidence="3" id="KW-1185">Reference proteome</keyword>
<proteinExistence type="predicted"/>
<sequence>MSNQKQEKTTQADIARRALEEKQSADTEQGHEHLETETSHEGQVQGTQRGAPTNGLLNAEGNRPVLERSRKVR</sequence>
<feature type="compositionally biased region" description="Basic and acidic residues" evidence="1">
    <location>
        <begin position="1"/>
        <end position="40"/>
    </location>
</feature>
<feature type="region of interest" description="Disordered" evidence="1">
    <location>
        <begin position="1"/>
        <end position="73"/>
    </location>
</feature>
<name>A0A062TX53_9PROT</name>